<dbReference type="AlphaFoldDB" id="A0A8J3K8G5"/>
<dbReference type="Pfam" id="PF14258">
    <property type="entry name" value="DUF4350"/>
    <property type="match status" value="1"/>
</dbReference>
<organism evidence="3 4">
    <name type="scientific">Catellatospora chokoriensis</name>
    <dbReference type="NCBI Taxonomy" id="310353"/>
    <lineage>
        <taxon>Bacteria</taxon>
        <taxon>Bacillati</taxon>
        <taxon>Actinomycetota</taxon>
        <taxon>Actinomycetes</taxon>
        <taxon>Micromonosporales</taxon>
        <taxon>Micromonosporaceae</taxon>
        <taxon>Catellatospora</taxon>
    </lineage>
</organism>
<dbReference type="Proteomes" id="UP000619293">
    <property type="component" value="Unassembled WGS sequence"/>
</dbReference>
<accession>A0A8J3K8G5</accession>
<dbReference type="InterPro" id="IPR025646">
    <property type="entry name" value="DUF4350"/>
</dbReference>
<feature type="domain" description="DUF4350" evidence="2">
    <location>
        <begin position="49"/>
        <end position="220"/>
    </location>
</feature>
<proteinExistence type="predicted"/>
<feature type="region of interest" description="Disordered" evidence="1">
    <location>
        <begin position="236"/>
        <end position="263"/>
    </location>
</feature>
<evidence type="ECO:0000259" key="2">
    <source>
        <dbReference type="Pfam" id="PF14258"/>
    </source>
</evidence>
<gene>
    <name evidence="3" type="ORF">Cch02nite_60540</name>
</gene>
<dbReference type="RefSeq" id="WP_191843892.1">
    <property type="nucleotide sequence ID" value="NZ_BAAALB010000026.1"/>
</dbReference>
<sequence>MTSPTQRRRRWRLVLPILPVLALITYSVTAHMVEEPSPSDPAYLAPAGAGPDGAAGLAERLRARGVTIRTFTDSDDAFEALGPTRGDATLFVPSPGFLYRGQLDWLRWLPDRVRVVLVEPDAAQVTAAVDAVGATGRRWATGVAARGADCGLTEAGPAAVVRTRYGRLEDARAVVESCYDGGLVRVFEHGKEFVLVGSADPFRAERAAEHDNAALALDLLSAKSTLIWLDLHEREPVPPQPSKSPVVRDDYDPPSRNDAKPAGGPSPFPDWLFWVVLTLLAATLTVMLARGRRLGPPVPEALPVEVPGAETAAGRGRLYRRVRARGPALETLRATARRRLAVALDLPAATGPETLLPALQARTGDDPRRLGEILYGPPPQTDQELHDRAVELRRLVEHVTARPVNEGEHR</sequence>
<protein>
    <recommendedName>
        <fullName evidence="2">DUF4350 domain-containing protein</fullName>
    </recommendedName>
</protein>
<evidence type="ECO:0000256" key="1">
    <source>
        <dbReference type="SAM" id="MobiDB-lite"/>
    </source>
</evidence>
<name>A0A8J3K8G5_9ACTN</name>
<evidence type="ECO:0000313" key="3">
    <source>
        <dbReference type="EMBL" id="GIF92610.1"/>
    </source>
</evidence>
<reference evidence="3 4" key="1">
    <citation type="submission" date="2021-01" db="EMBL/GenBank/DDBJ databases">
        <title>Whole genome shotgun sequence of Catellatospora chokoriensis NBRC 107358.</title>
        <authorList>
            <person name="Komaki H."/>
            <person name="Tamura T."/>
        </authorList>
    </citation>
    <scope>NUCLEOTIDE SEQUENCE [LARGE SCALE GENOMIC DNA]</scope>
    <source>
        <strain evidence="3 4">NBRC 107358</strain>
    </source>
</reference>
<comment type="caution">
    <text evidence="3">The sequence shown here is derived from an EMBL/GenBank/DDBJ whole genome shotgun (WGS) entry which is preliminary data.</text>
</comment>
<dbReference type="EMBL" id="BONG01000048">
    <property type="protein sequence ID" value="GIF92610.1"/>
    <property type="molecule type" value="Genomic_DNA"/>
</dbReference>
<keyword evidence="4" id="KW-1185">Reference proteome</keyword>
<evidence type="ECO:0000313" key="4">
    <source>
        <dbReference type="Proteomes" id="UP000619293"/>
    </source>
</evidence>
<feature type="compositionally biased region" description="Basic and acidic residues" evidence="1">
    <location>
        <begin position="246"/>
        <end position="259"/>
    </location>
</feature>